<evidence type="ECO:0000313" key="5">
    <source>
        <dbReference type="EMBL" id="MBR9970226.1"/>
    </source>
</evidence>
<dbReference type="SUPFAM" id="SSF47188">
    <property type="entry name" value="Hemerythrin-like"/>
    <property type="match status" value="1"/>
</dbReference>
<keyword evidence="3" id="KW-0408">Iron</keyword>
<sequence>MPPVYWSDTYRIGHASIDQHHQELVQDLELLQAAIATADNRTQILGLFDEWLDQFARHAQAEESLMAHLRQPAGIAHRHAHCAEHADFLHQAMDLRNDIARGRDQIRAMETLSMQLIAFDLIRRDFEMIGLLLREGLVLED</sequence>
<evidence type="ECO:0000256" key="2">
    <source>
        <dbReference type="ARBA" id="ARBA00022723"/>
    </source>
</evidence>
<dbReference type="EMBL" id="JAGTUF010000001">
    <property type="protein sequence ID" value="MBR9970226.1"/>
    <property type="molecule type" value="Genomic_DNA"/>
</dbReference>
<name>A0ABS5I718_9PROT</name>
<organism evidence="5 6">
    <name type="scientific">Magnetospirillum sulfuroxidans</name>
    <dbReference type="NCBI Taxonomy" id="611300"/>
    <lineage>
        <taxon>Bacteria</taxon>
        <taxon>Pseudomonadati</taxon>
        <taxon>Pseudomonadota</taxon>
        <taxon>Alphaproteobacteria</taxon>
        <taxon>Rhodospirillales</taxon>
        <taxon>Rhodospirillaceae</taxon>
        <taxon>Magnetospirillum</taxon>
    </lineage>
</organism>
<evidence type="ECO:0000256" key="1">
    <source>
        <dbReference type="ARBA" id="ARBA00010587"/>
    </source>
</evidence>
<evidence type="ECO:0000256" key="3">
    <source>
        <dbReference type="ARBA" id="ARBA00023004"/>
    </source>
</evidence>
<gene>
    <name evidence="5" type="ORF">KEC16_00685</name>
</gene>
<reference evidence="5 6" key="1">
    <citation type="submission" date="2021-04" db="EMBL/GenBank/DDBJ databases">
        <title>Magnetospirillum sulfuroxidans sp. nov., a facultative chemolithoautotrophic sulfur-oxidizing alphaproteobacterium isolated from freshwater sediment and proposals for Paramagetospirillum gen. nov., and Magnetospirillaceae fam. nov.</title>
        <authorList>
            <person name="Koziaeva V."/>
            <person name="Geelhoed J.S."/>
            <person name="Sorokin D.Y."/>
            <person name="Grouzdev D.S."/>
        </authorList>
    </citation>
    <scope>NUCLEOTIDE SEQUENCE [LARGE SCALE GENOMIC DNA]</scope>
    <source>
        <strain evidence="5 6">J10</strain>
    </source>
</reference>
<proteinExistence type="inferred from homology"/>
<keyword evidence="2" id="KW-0479">Metal-binding</keyword>
<dbReference type="Pfam" id="PF01814">
    <property type="entry name" value="Hemerythrin"/>
    <property type="match status" value="1"/>
</dbReference>
<evidence type="ECO:0000313" key="6">
    <source>
        <dbReference type="Proteomes" id="UP000680714"/>
    </source>
</evidence>
<dbReference type="RefSeq" id="WP_211545737.1">
    <property type="nucleotide sequence ID" value="NZ_JAGTUF010000001.1"/>
</dbReference>
<feature type="domain" description="Hemerythrin-like" evidence="4">
    <location>
        <begin position="16"/>
        <end position="105"/>
    </location>
</feature>
<dbReference type="Proteomes" id="UP000680714">
    <property type="component" value="Unassembled WGS sequence"/>
</dbReference>
<dbReference type="InterPro" id="IPR012827">
    <property type="entry name" value="Hemerythrin_metal-bd"/>
</dbReference>
<dbReference type="Gene3D" id="1.20.120.50">
    <property type="entry name" value="Hemerythrin-like"/>
    <property type="match status" value="1"/>
</dbReference>
<comment type="similarity">
    <text evidence="1">Belongs to the hemerythrin family.</text>
</comment>
<evidence type="ECO:0000259" key="4">
    <source>
        <dbReference type="Pfam" id="PF01814"/>
    </source>
</evidence>
<protein>
    <submittedName>
        <fullName evidence="5">Hemerythrin domain-containing protein</fullName>
    </submittedName>
</protein>
<dbReference type="InterPro" id="IPR012312">
    <property type="entry name" value="Hemerythrin-like"/>
</dbReference>
<comment type="caution">
    <text evidence="5">The sequence shown here is derived from an EMBL/GenBank/DDBJ whole genome shotgun (WGS) entry which is preliminary data.</text>
</comment>
<accession>A0ABS5I718</accession>
<dbReference type="NCBIfam" id="TIGR02481">
    <property type="entry name" value="hemeryth_dom"/>
    <property type="match status" value="1"/>
</dbReference>
<keyword evidence="6" id="KW-1185">Reference proteome</keyword>
<dbReference type="InterPro" id="IPR035938">
    <property type="entry name" value="Hemerythrin-like_sf"/>
</dbReference>
<dbReference type="CDD" id="cd12107">
    <property type="entry name" value="Hemerythrin"/>
    <property type="match status" value="1"/>
</dbReference>